<protein>
    <submittedName>
        <fullName evidence="4">Uncharacterized protein</fullName>
    </submittedName>
</protein>
<evidence type="ECO:0000313" key="4">
    <source>
        <dbReference type="EMBL" id="ROR72949.1"/>
    </source>
</evidence>
<feature type="chain" id="PRO_5017949591" evidence="3">
    <location>
        <begin position="32"/>
        <end position="784"/>
    </location>
</feature>
<dbReference type="InterPro" id="IPR046112">
    <property type="entry name" value="DUF6049"/>
</dbReference>
<gene>
    <name evidence="4" type="ORF">EDD31_1313</name>
</gene>
<evidence type="ECO:0000313" key="5">
    <source>
        <dbReference type="Proteomes" id="UP000280668"/>
    </source>
</evidence>
<accession>A0A3N2BCH7</accession>
<feature type="region of interest" description="Disordered" evidence="1">
    <location>
        <begin position="148"/>
        <end position="184"/>
    </location>
</feature>
<evidence type="ECO:0000256" key="1">
    <source>
        <dbReference type="SAM" id="MobiDB-lite"/>
    </source>
</evidence>
<reference evidence="4 5" key="1">
    <citation type="submission" date="2018-11" db="EMBL/GenBank/DDBJ databases">
        <title>Sequencing the genomes of 1000 actinobacteria strains.</title>
        <authorList>
            <person name="Klenk H.-P."/>
        </authorList>
    </citation>
    <scope>NUCLEOTIDE SEQUENCE [LARGE SCALE GENOMIC DNA]</scope>
    <source>
        <strain evidence="4 5">DSM 11294</strain>
    </source>
</reference>
<keyword evidence="2" id="KW-0472">Membrane</keyword>
<keyword evidence="2" id="KW-0812">Transmembrane</keyword>
<dbReference type="Proteomes" id="UP000280668">
    <property type="component" value="Unassembled WGS sequence"/>
</dbReference>
<dbReference type="RefSeq" id="WP_148058881.1">
    <property type="nucleotide sequence ID" value="NZ_RKHK01000001.1"/>
</dbReference>
<dbReference type="AlphaFoldDB" id="A0A3N2BCH7"/>
<organism evidence="4 5">
    <name type="scientific">Bogoriella caseilytica</name>
    <dbReference type="NCBI Taxonomy" id="56055"/>
    <lineage>
        <taxon>Bacteria</taxon>
        <taxon>Bacillati</taxon>
        <taxon>Actinomycetota</taxon>
        <taxon>Actinomycetes</taxon>
        <taxon>Micrococcales</taxon>
        <taxon>Bogoriellaceae</taxon>
        <taxon>Bogoriella</taxon>
    </lineage>
</organism>
<keyword evidence="2" id="KW-1133">Transmembrane helix</keyword>
<feature type="signal peptide" evidence="3">
    <location>
        <begin position="1"/>
        <end position="31"/>
    </location>
</feature>
<keyword evidence="5" id="KW-1185">Reference proteome</keyword>
<comment type="caution">
    <text evidence="4">The sequence shown here is derived from an EMBL/GenBank/DDBJ whole genome shotgun (WGS) entry which is preliminary data.</text>
</comment>
<name>A0A3N2BCH7_9MICO</name>
<proteinExistence type="predicted"/>
<feature type="compositionally biased region" description="Low complexity" evidence="1">
    <location>
        <begin position="245"/>
        <end position="257"/>
    </location>
</feature>
<dbReference type="EMBL" id="RKHK01000001">
    <property type="protein sequence ID" value="ROR72949.1"/>
    <property type="molecule type" value="Genomic_DNA"/>
</dbReference>
<sequence>MSARSPRIAALSVAALAAGLALPVAAGPALADDEPELTTLALEITELAPAVLTPDEPLVVSGTLTNGTTVDLIDAEIEVILQRFAPVSRTGAHQWLFGVEDSFAQPVFTEEISDLPAGEAQEFTLEIAPEELDLPVSMALWGPRGLEVAVDGDGVEDGADRDDEEDSENDAGNDPEESALRASDRSVTVWFPDIAVEPTPVAVAVPLVPLASERAEASEGLDLLPPPVDEDGNADDEPAADGEAADPTPTPTGTTAGAEEDPTTGGDSADGAPAEDPTPDQQDSDETGEAGSMDAAQIESRLSSPAAAAGRLTALVEALSHPGVTLATDPALLAPAHGTTSEDGAPAGPGAATEELAAALHAHATGGARSLALLPWADADVAALSRAGGADLTAQAYERGWDAAESAGISALPLIWPAGEADTTALQGGAGAGVSAALLPGEELAPTEMLTYTPTGRADIGEVEAVLSDPVASDILNGFLRQPGQNGPGIELSAINVRQMLLSDLAALARERPTDPRGVLLALDRDEVAALDAEDLETLSRAVAALAEAPWIEPTSVAELLAMPAPELDRADLPADAAEPGELDAEFLASLASTREQADTWSSVLDLDLAEAMHAAHAPLLSSAWREDPETRHDVATDLDSQIGSLDGGLTVLESSTLNVVSTSAVMPVNLSNSLPVPAHVVVELDPSDQRLQVDETVELSVPAQGQITAQVPVRAVGSGDVTLNVHLLSPAGVPVGVEQEMAVRVRADWETVGTAVIAGVLAVMLVIGLVRTVRRGRRMEPAS</sequence>
<dbReference type="Pfam" id="PF19516">
    <property type="entry name" value="DUF6049"/>
    <property type="match status" value="1"/>
</dbReference>
<feature type="transmembrane region" description="Helical" evidence="2">
    <location>
        <begin position="752"/>
        <end position="771"/>
    </location>
</feature>
<feature type="compositionally biased region" description="Acidic residues" evidence="1">
    <location>
        <begin position="228"/>
        <end position="244"/>
    </location>
</feature>
<evidence type="ECO:0000256" key="2">
    <source>
        <dbReference type="SAM" id="Phobius"/>
    </source>
</evidence>
<evidence type="ECO:0000256" key="3">
    <source>
        <dbReference type="SAM" id="SignalP"/>
    </source>
</evidence>
<dbReference type="OrthoDB" id="3267347at2"/>
<feature type="compositionally biased region" description="Acidic residues" evidence="1">
    <location>
        <begin position="153"/>
        <end position="177"/>
    </location>
</feature>
<keyword evidence="3" id="KW-0732">Signal</keyword>
<feature type="region of interest" description="Disordered" evidence="1">
    <location>
        <begin position="219"/>
        <end position="304"/>
    </location>
</feature>